<feature type="region of interest" description="Disordered" evidence="1">
    <location>
        <begin position="615"/>
        <end position="650"/>
    </location>
</feature>
<dbReference type="PROSITE" id="PS00108">
    <property type="entry name" value="PROTEIN_KINASE_ST"/>
    <property type="match status" value="1"/>
</dbReference>
<dbReference type="SMART" id="SM00220">
    <property type="entry name" value="S_TKc"/>
    <property type="match status" value="1"/>
</dbReference>
<evidence type="ECO:0000313" key="4">
    <source>
        <dbReference type="EMBL" id="QPC61863.1"/>
    </source>
</evidence>
<dbReference type="PROSITE" id="PS50011">
    <property type="entry name" value="PROTEIN_KINASE_DOM"/>
    <property type="match status" value="1"/>
</dbReference>
<accession>A0A7S8D4V0</accession>
<gene>
    <name evidence="4" type="ORF">HYE67_004094</name>
</gene>
<evidence type="ECO:0000256" key="1">
    <source>
        <dbReference type="SAM" id="MobiDB-lite"/>
    </source>
</evidence>
<dbReference type="InterPro" id="IPR036465">
    <property type="entry name" value="vWFA_dom_sf"/>
</dbReference>
<dbReference type="Pfam" id="PF00069">
    <property type="entry name" value="Pkinase"/>
    <property type="match status" value="1"/>
</dbReference>
<evidence type="ECO:0008006" key="6">
    <source>
        <dbReference type="Google" id="ProtNLM"/>
    </source>
</evidence>
<name>A0A7S8D4V0_FUSCU</name>
<reference evidence="4" key="1">
    <citation type="submission" date="2020-11" db="EMBL/GenBank/DDBJ databases">
        <title>The chromosome-scale genome resource for two endophytic Fusarium species: F. culmorum and F. pseudograminearum.</title>
        <authorList>
            <person name="Yuan Z."/>
        </authorList>
    </citation>
    <scope>NUCLEOTIDE SEQUENCE</scope>
    <source>
        <strain evidence="4">Class2-1B</strain>
    </source>
</reference>
<feature type="domain" description="Protein kinase" evidence="2">
    <location>
        <begin position="159"/>
        <end position="487"/>
    </location>
</feature>
<sequence>MASLHPQDERNEEFIQFVRRELQTGIDGNGAKVEFISPTKTAEWWKKRSESRVARAINHNIHARAATIEKAYLNIFSILVYNSKTYLIREFISHGFQDQQLPLLDHKRFGGDLAMVRDMKDFCDTQWMFCPVVFSSAMPMDKRTLPCRQILPIKDQKITTTKQNHSKSTIRVVTLHSDCYDTDWSSSPTVVFKEYLTCERDALWNSWIREYNAFVKIDSCDHIVQYLGSFEQNKRCFMVLEHAPEGSLLELYKRDKPPATPEERRYFLYGMMGLIKAVDKIQNLGGGPRNQRTGFAHRDIKPSNILVFPGTQSLYSDGFRMKLADFDTATSESPIDEDSVSLHDNDGDKTYCAPEASRVYTYQDTAIKPVPLSSDIWSLGCVFSEALVWVAGRMAAVYKAAGDRKTEIETYYPLQVDASLGDCFHNSQTALQCVLESQQAAVESLKGPTNLSATVCALVKQKMLVPHKDRPTPSYLWHEFNSKYEYLFPSLNRANSAPTRSPSRAIGSEVASPVSMGKSQRGSFQYSQLPHLRTTSSLGKKRPMITTSNHPQTDLGPLGFYTQVPFDHGMPVQQISPAAQHDGQIQEIPGSYHALELSNGIDASKVIKSTHSQVESPGYLHPTYTGPMNNPWKPRRSSRDQQTPSGQYENTTVEDVIRYRKIKAKKHLLPGYEQFCRNMGRRHFIFVIDDSASMQELKSEVLKAVQALIWLVKGIDLTCPEIRFTSNPSKRYPPTIAAMAGRLYSMDKLASLLRHWEKPDEADEECNMRYALDQIFADAGIVDPKKPTSVLIFTDGKWEGGPIQDPGVEGCITNVIGKMRKKSISNTGFTFQFVSFGDDQDGLDRMTYLDDYALFGGSLENRNDIVDHKRHTDSVWSILIGSVSTKNDESSQGPSTGRNSPC</sequence>
<evidence type="ECO:0000259" key="2">
    <source>
        <dbReference type="PROSITE" id="PS50011"/>
    </source>
</evidence>
<dbReference type="CDD" id="cd00180">
    <property type="entry name" value="PKc"/>
    <property type="match status" value="1"/>
</dbReference>
<dbReference type="Proteomes" id="UP000663297">
    <property type="component" value="Chromosome 2"/>
</dbReference>
<dbReference type="PROSITE" id="PS50234">
    <property type="entry name" value="VWFA"/>
    <property type="match status" value="1"/>
</dbReference>
<dbReference type="GO" id="GO:0004674">
    <property type="term" value="F:protein serine/threonine kinase activity"/>
    <property type="evidence" value="ECO:0007669"/>
    <property type="project" value="TreeGrafter"/>
</dbReference>
<dbReference type="InterPro" id="IPR011009">
    <property type="entry name" value="Kinase-like_dom_sf"/>
</dbReference>
<dbReference type="PANTHER" id="PTHR24359:SF1">
    <property type="entry name" value="INHIBITOR OF NUCLEAR FACTOR KAPPA-B KINASE EPSILON SUBUNIT HOMOLOG 1-RELATED"/>
    <property type="match status" value="1"/>
</dbReference>
<dbReference type="InterPro" id="IPR002035">
    <property type="entry name" value="VWF_A"/>
</dbReference>
<evidence type="ECO:0000313" key="5">
    <source>
        <dbReference type="Proteomes" id="UP000663297"/>
    </source>
</evidence>
<dbReference type="SUPFAM" id="SSF53300">
    <property type="entry name" value="vWA-like"/>
    <property type="match status" value="1"/>
</dbReference>
<dbReference type="Gene3D" id="1.10.510.10">
    <property type="entry name" value="Transferase(Phosphotransferase) domain 1"/>
    <property type="match status" value="1"/>
</dbReference>
<evidence type="ECO:0000259" key="3">
    <source>
        <dbReference type="PROSITE" id="PS50234"/>
    </source>
</evidence>
<dbReference type="SUPFAM" id="SSF56112">
    <property type="entry name" value="Protein kinase-like (PK-like)"/>
    <property type="match status" value="1"/>
</dbReference>
<organism evidence="4 5">
    <name type="scientific">Fusarium culmorum</name>
    <dbReference type="NCBI Taxonomy" id="5516"/>
    <lineage>
        <taxon>Eukaryota</taxon>
        <taxon>Fungi</taxon>
        <taxon>Dikarya</taxon>
        <taxon>Ascomycota</taxon>
        <taxon>Pezizomycotina</taxon>
        <taxon>Sordariomycetes</taxon>
        <taxon>Hypocreomycetidae</taxon>
        <taxon>Hypocreales</taxon>
        <taxon>Nectriaceae</taxon>
        <taxon>Fusarium</taxon>
    </lineage>
</organism>
<dbReference type="InterPro" id="IPR008271">
    <property type="entry name" value="Ser/Thr_kinase_AS"/>
</dbReference>
<proteinExistence type="predicted"/>
<dbReference type="AlphaFoldDB" id="A0A7S8D4V0"/>
<dbReference type="GO" id="GO:0005524">
    <property type="term" value="F:ATP binding"/>
    <property type="evidence" value="ECO:0007669"/>
    <property type="project" value="InterPro"/>
</dbReference>
<feature type="domain" description="VWFA" evidence="3">
    <location>
        <begin position="683"/>
        <end position="849"/>
    </location>
</feature>
<dbReference type="PANTHER" id="PTHR24359">
    <property type="entry name" value="SERINE/THREONINE-PROTEIN KINASE SBK1"/>
    <property type="match status" value="1"/>
</dbReference>
<feature type="region of interest" description="Disordered" evidence="1">
    <location>
        <begin position="497"/>
        <end position="525"/>
    </location>
</feature>
<feature type="compositionally biased region" description="Polar residues" evidence="1">
    <location>
        <begin position="640"/>
        <end position="650"/>
    </location>
</feature>
<dbReference type="InterPro" id="IPR000719">
    <property type="entry name" value="Prot_kinase_dom"/>
</dbReference>
<protein>
    <recommendedName>
        <fullName evidence="6">Protein kinase domain-containing protein</fullName>
    </recommendedName>
</protein>
<dbReference type="EMBL" id="CP064748">
    <property type="protein sequence ID" value="QPC61863.1"/>
    <property type="molecule type" value="Genomic_DNA"/>
</dbReference>